<dbReference type="PANTHER" id="PTHR35889:SF3">
    <property type="entry name" value="F-BOX DOMAIN-CONTAINING PROTEIN"/>
    <property type="match status" value="1"/>
</dbReference>
<protein>
    <submittedName>
        <fullName evidence="4">DUF1553 domain-containing protein</fullName>
    </submittedName>
</protein>
<evidence type="ECO:0000313" key="4">
    <source>
        <dbReference type="EMBL" id="GAA4429231.1"/>
    </source>
</evidence>
<dbReference type="Pfam" id="PF13385">
    <property type="entry name" value="Laminin_G_3"/>
    <property type="match status" value="1"/>
</dbReference>
<sequence>MEATRISSNVWRHISLSTCIILFGAVVWSSCADPELPADVEQAMAALPASIDYNQHVKPILSDRCYACHGPDKNKQKAELRLDLPVAYEKPAESGRMALVPGNLRKSEVFHRIISEDPEYMMPTPESHLSLTAEEKAILIQWIKDGAEYKPHWSLVAPEKPEEPEVKAKSWVKNPVDHFVLAKLEEKGLKPNPEAGKEALIRRVSLDLTGLAPTIQEVDAFLADKSPDAYEKVVDRLLRSPHYGERMAVDWLDLARYADTHGYQDDGLRNSYPWRDWVISAFNRNLPYDQFITWQLAGDLLPQAGKEQILATSFLRNHPQSQEGGIVDEEYRVEYVADRVNTFGKAFLAISTECARCHDHKYDPISQKNYFELFAFFNNNNESGQIPYTGEASPSLILTTPEAEKLLKFMRAEAKPLEEQVQQTAPYRERFEKWLRVAAEQPQPYTHATRGQIGHFTFDGKEPDNLVKSPLSARLSGGEGGNGPVPMAGKFGKAVRLDGDMSVDFNEHFTTDRNEPITVSTWVQVLQAGEEGPLFSRTNGELDGWRGYVVDLNKDQTITIRFSHVFPDNAIQVRTKQKLTPKQWNHLALTYDGSSKAKGVKLYINGRETPLTVITDNLKQSLKFAINKTNWGIQNFKLGRAGNTTLSNVAYDELSVYKRRLSQLEIAGLAGATGAIEKLLRVPYARLTAAQQDQLLEYYLLAFDAEYAEVQQKLMKVRGEENDLLTDQEEVMVYREREKPRATFLLDRGVYDAPTERVQAATPEKILPLGEGQPKNRLGLANWLLSEEQPLFARVVVNRFWQQCFGQGIVKTSDDFGNQGDLPTHPELLDWLAVTFREKDWNVKGLLKTIVMSSTYRQASIPTQENLDRDPDNLLLSRAPSYRMTSEMLRDNALAASGLLERKVGGKSVYPYQPAGVWEALAVRNAVTYEQGHGEDLYRRSIYTIWKRSSPHPAMTNFDVPDRYTCTVRRQNTSTPLQALVLMNDVQFVEAARVLGERMMREGGSTPEKRILYAFRALTSRHPRKEEMDILLNLYRLEHADLVQQPARAKQLLQEGEHPVDKTLPGIDLATCAVVANMLMSFDEFVMKR</sequence>
<comment type="caution">
    <text evidence="4">The sequence shown here is derived from an EMBL/GenBank/DDBJ whole genome shotgun (WGS) entry which is preliminary data.</text>
</comment>
<dbReference type="Proteomes" id="UP001500552">
    <property type="component" value="Unassembled WGS sequence"/>
</dbReference>
<evidence type="ECO:0000313" key="5">
    <source>
        <dbReference type="Proteomes" id="UP001500552"/>
    </source>
</evidence>
<evidence type="ECO:0000259" key="1">
    <source>
        <dbReference type="Pfam" id="PF07583"/>
    </source>
</evidence>
<evidence type="ECO:0000259" key="3">
    <source>
        <dbReference type="Pfam" id="PF07635"/>
    </source>
</evidence>
<dbReference type="InterPro" id="IPR013320">
    <property type="entry name" value="ConA-like_dom_sf"/>
</dbReference>
<dbReference type="SUPFAM" id="SSF49899">
    <property type="entry name" value="Concanavalin A-like lectins/glucanases"/>
    <property type="match status" value="1"/>
</dbReference>
<name>A0ABP8LHL1_9BACT</name>
<dbReference type="InterPro" id="IPR011429">
    <property type="entry name" value="Cyt_c_Planctomycete-type"/>
</dbReference>
<dbReference type="SUPFAM" id="SSF46626">
    <property type="entry name" value="Cytochrome c"/>
    <property type="match status" value="1"/>
</dbReference>
<accession>A0ABP8LHL1</accession>
<reference evidence="5" key="1">
    <citation type="journal article" date="2019" name="Int. J. Syst. Evol. Microbiol.">
        <title>The Global Catalogue of Microorganisms (GCM) 10K type strain sequencing project: providing services to taxonomists for standard genome sequencing and annotation.</title>
        <authorList>
            <consortium name="The Broad Institute Genomics Platform"/>
            <consortium name="The Broad Institute Genome Sequencing Center for Infectious Disease"/>
            <person name="Wu L."/>
            <person name="Ma J."/>
        </authorList>
    </citation>
    <scope>NUCLEOTIDE SEQUENCE [LARGE SCALE GENOMIC DNA]</scope>
    <source>
        <strain evidence="5">JCM 17926</strain>
    </source>
</reference>
<feature type="domain" description="DUF1553" evidence="2">
    <location>
        <begin position="776"/>
        <end position="1034"/>
    </location>
</feature>
<gene>
    <name evidence="4" type="ORF">GCM10023188_14350</name>
</gene>
<dbReference type="EMBL" id="BAABHC010000005">
    <property type="protein sequence ID" value="GAA4429231.1"/>
    <property type="molecule type" value="Genomic_DNA"/>
</dbReference>
<dbReference type="InterPro" id="IPR011444">
    <property type="entry name" value="DUF1549"/>
</dbReference>
<proteinExistence type="predicted"/>
<keyword evidence="5" id="KW-1185">Reference proteome</keyword>
<dbReference type="Pfam" id="PF07587">
    <property type="entry name" value="PSD1"/>
    <property type="match status" value="1"/>
</dbReference>
<evidence type="ECO:0000259" key="2">
    <source>
        <dbReference type="Pfam" id="PF07587"/>
    </source>
</evidence>
<dbReference type="Pfam" id="PF07635">
    <property type="entry name" value="PSCyt1"/>
    <property type="match status" value="1"/>
</dbReference>
<organism evidence="4 5">
    <name type="scientific">Pontibacter saemangeumensis</name>
    <dbReference type="NCBI Taxonomy" id="1084525"/>
    <lineage>
        <taxon>Bacteria</taxon>
        <taxon>Pseudomonadati</taxon>
        <taxon>Bacteroidota</taxon>
        <taxon>Cytophagia</taxon>
        <taxon>Cytophagales</taxon>
        <taxon>Hymenobacteraceae</taxon>
        <taxon>Pontibacter</taxon>
    </lineage>
</organism>
<dbReference type="RefSeq" id="WP_345157894.1">
    <property type="nucleotide sequence ID" value="NZ_BAABHC010000005.1"/>
</dbReference>
<feature type="domain" description="Cytochrome C Planctomycete-type" evidence="3">
    <location>
        <begin position="65"/>
        <end position="125"/>
    </location>
</feature>
<dbReference type="PANTHER" id="PTHR35889">
    <property type="entry name" value="CYCLOINULO-OLIGOSACCHARIDE FRUCTANOTRANSFERASE-RELATED"/>
    <property type="match status" value="1"/>
</dbReference>
<feature type="domain" description="DUF1549" evidence="1">
    <location>
        <begin position="175"/>
        <end position="380"/>
    </location>
</feature>
<dbReference type="InterPro" id="IPR022655">
    <property type="entry name" value="DUF1553"/>
</dbReference>
<dbReference type="Pfam" id="PF07583">
    <property type="entry name" value="PSCyt2"/>
    <property type="match status" value="1"/>
</dbReference>
<dbReference type="InterPro" id="IPR036909">
    <property type="entry name" value="Cyt_c-like_dom_sf"/>
</dbReference>
<dbReference type="PROSITE" id="PS51257">
    <property type="entry name" value="PROKAR_LIPOPROTEIN"/>
    <property type="match status" value="1"/>
</dbReference>
<dbReference type="Gene3D" id="2.60.120.200">
    <property type="match status" value="1"/>
</dbReference>